<feature type="compositionally biased region" description="Polar residues" evidence="1">
    <location>
        <begin position="45"/>
        <end position="61"/>
    </location>
</feature>
<dbReference type="InterPro" id="IPR009003">
    <property type="entry name" value="Peptidase_S1_PA"/>
</dbReference>
<sequence>MYLAMSEVVRVVLWLTLVSLSRAAQDTISSELLRQIFGDPEPQANPAQTVTSVDSSSLSNCTTSRRERGVCVADHLCDVDRRDYMTRTDCPSLEVCCRPQDVTDQMLLHSPKPMREGCGWGNPYGLGMSTQGADNEAKFGEFPWMVAIYRIEPIQEDKPDGRTLNVYSGGGSLIHPSAVLTAAHKVAPLTNSLTRVRAGEWAMLTTDEPFPHQDRDIVSIAVHEKFNKGNLFYDIAVMFLTQPMDLAPNVQLACLPPPRTRVPGGARCLACGWGKDKFGKEGQHPNTMKKVAVPVVEHVECARALRGTRLGHYFRLHSSFMCAGGEPGVDVCAGDGGAPLVCPIENAPDRYMQSGIVAWGIGCGEDGTPGVYVDVSNLRDWVDFQVLDKGLDPQMYTYN</sequence>
<gene>
    <name evidence="5" type="primary">LOC112053538</name>
</gene>
<accession>A0ABM3M2I3</accession>
<dbReference type="InterPro" id="IPR001254">
    <property type="entry name" value="Trypsin_dom"/>
</dbReference>
<evidence type="ECO:0000313" key="5">
    <source>
        <dbReference type="RefSeq" id="XP_052745604.1"/>
    </source>
</evidence>
<dbReference type="PRINTS" id="PR00722">
    <property type="entry name" value="CHYMOTRYPSIN"/>
</dbReference>
<feature type="domain" description="Peptidase S1" evidence="3">
    <location>
        <begin position="130"/>
        <end position="387"/>
    </location>
</feature>
<evidence type="ECO:0000313" key="4">
    <source>
        <dbReference type="Proteomes" id="UP001652582"/>
    </source>
</evidence>
<evidence type="ECO:0000256" key="2">
    <source>
        <dbReference type="SAM" id="SignalP"/>
    </source>
</evidence>
<dbReference type="SUPFAM" id="SSF50494">
    <property type="entry name" value="Trypsin-like serine proteases"/>
    <property type="match status" value="1"/>
</dbReference>
<dbReference type="SMART" id="SM00020">
    <property type="entry name" value="Tryp_SPc"/>
    <property type="match status" value="1"/>
</dbReference>
<evidence type="ECO:0000259" key="3">
    <source>
        <dbReference type="PROSITE" id="PS50240"/>
    </source>
</evidence>
<dbReference type="Proteomes" id="UP001652582">
    <property type="component" value="Chromosome 26"/>
</dbReference>
<protein>
    <submittedName>
        <fullName evidence="5">Phenoloxidase-activating factor 2-like</fullName>
    </submittedName>
</protein>
<dbReference type="CDD" id="cd00190">
    <property type="entry name" value="Tryp_SPc"/>
    <property type="match status" value="1"/>
</dbReference>
<feature type="region of interest" description="Disordered" evidence="1">
    <location>
        <begin position="39"/>
        <end position="61"/>
    </location>
</feature>
<keyword evidence="2" id="KW-0732">Signal</keyword>
<feature type="signal peptide" evidence="2">
    <location>
        <begin position="1"/>
        <end position="23"/>
    </location>
</feature>
<feature type="chain" id="PRO_5045036905" evidence="2">
    <location>
        <begin position="24"/>
        <end position="399"/>
    </location>
</feature>
<dbReference type="Pfam" id="PF00089">
    <property type="entry name" value="Trypsin"/>
    <property type="match status" value="1"/>
</dbReference>
<name>A0ABM3M2I3_BICAN</name>
<dbReference type="InterPro" id="IPR001314">
    <property type="entry name" value="Peptidase_S1A"/>
</dbReference>
<organism evidence="4 5">
    <name type="scientific">Bicyclus anynana</name>
    <name type="common">Squinting bush brown butterfly</name>
    <dbReference type="NCBI Taxonomy" id="110368"/>
    <lineage>
        <taxon>Eukaryota</taxon>
        <taxon>Metazoa</taxon>
        <taxon>Ecdysozoa</taxon>
        <taxon>Arthropoda</taxon>
        <taxon>Hexapoda</taxon>
        <taxon>Insecta</taxon>
        <taxon>Pterygota</taxon>
        <taxon>Neoptera</taxon>
        <taxon>Endopterygota</taxon>
        <taxon>Lepidoptera</taxon>
        <taxon>Glossata</taxon>
        <taxon>Ditrysia</taxon>
        <taxon>Papilionoidea</taxon>
        <taxon>Nymphalidae</taxon>
        <taxon>Satyrinae</taxon>
        <taxon>Satyrini</taxon>
        <taxon>Mycalesina</taxon>
        <taxon>Bicyclus</taxon>
    </lineage>
</organism>
<dbReference type="GeneID" id="112053538"/>
<proteinExistence type="predicted"/>
<keyword evidence="4" id="KW-1185">Reference proteome</keyword>
<evidence type="ECO:0000256" key="1">
    <source>
        <dbReference type="SAM" id="MobiDB-lite"/>
    </source>
</evidence>
<dbReference type="PROSITE" id="PS50240">
    <property type="entry name" value="TRYPSIN_DOM"/>
    <property type="match status" value="1"/>
</dbReference>
<dbReference type="PANTHER" id="PTHR24258">
    <property type="entry name" value="SERINE PROTEASE-RELATED"/>
    <property type="match status" value="1"/>
</dbReference>
<dbReference type="Gene3D" id="2.40.10.10">
    <property type="entry name" value="Trypsin-like serine proteases"/>
    <property type="match status" value="1"/>
</dbReference>
<reference evidence="5" key="1">
    <citation type="submission" date="2025-08" db="UniProtKB">
        <authorList>
            <consortium name="RefSeq"/>
        </authorList>
    </citation>
    <scope>IDENTIFICATION</scope>
</reference>
<dbReference type="PANTHER" id="PTHR24258:SF129">
    <property type="entry name" value="LP15124P-RELATED"/>
    <property type="match status" value="1"/>
</dbReference>
<dbReference type="InterPro" id="IPR043504">
    <property type="entry name" value="Peptidase_S1_PA_chymotrypsin"/>
</dbReference>
<dbReference type="RefSeq" id="XP_052745604.1">
    <property type="nucleotide sequence ID" value="XM_052889644.1"/>
</dbReference>